<sequence length="343" mass="38300">MIKSSKETEEKNRGKNSKVVVNDDLEDKESEQKIRPSRLADIVGRSNEKKALKMMIHSAQKRNEVVDHILFYGPPGLGKTTFAMAIANEIGSSIRITSGPAIERQGDLAAILTGLKANDILFIDEIHRLSRVVEEILYPAMEDRALDIIMGKGPSAKTIRLSLEPFTLVGATTQIGKISSPMRDRFGLVQRLDFFEESDMQDIIKRACKLWNIKIEDEALELLSRCSRGTARIGLRLLRRVRDYAENKDKDVVSVEVVENTLEILGIDEQGLEDIDRRILDLILNSFGGGPVGLSTLAAAIAEDASTLSEVHEPYLMKCGFIKRTSRGRVLTEKGIRYISTLY</sequence>
<evidence type="ECO:0000256" key="6">
    <source>
        <dbReference type="ARBA" id="ARBA00023125"/>
    </source>
</evidence>
<feature type="compositionally biased region" description="Basic and acidic residues" evidence="9">
    <location>
        <begin position="1"/>
        <end position="13"/>
    </location>
</feature>
<dbReference type="EMBL" id="LGGO01000001">
    <property type="protein sequence ID" value="KUK77891.1"/>
    <property type="molecule type" value="Genomic_DNA"/>
</dbReference>
<keyword evidence="3" id="KW-0227">DNA damage</keyword>
<dbReference type="PANTHER" id="PTHR42848">
    <property type="match status" value="1"/>
</dbReference>
<dbReference type="Gene3D" id="1.10.8.60">
    <property type="match status" value="1"/>
</dbReference>
<keyword evidence="6" id="KW-0238">DNA-binding</keyword>
<feature type="region of interest" description="Disordered" evidence="9">
    <location>
        <begin position="1"/>
        <end position="34"/>
    </location>
</feature>
<evidence type="ECO:0000313" key="12">
    <source>
        <dbReference type="Proteomes" id="UP000053904"/>
    </source>
</evidence>
<evidence type="ECO:0000256" key="8">
    <source>
        <dbReference type="ARBA" id="ARBA00023204"/>
    </source>
</evidence>
<organism evidence="11 12">
    <name type="scientific">candidate division WS6 bacterium 34_10</name>
    <dbReference type="NCBI Taxonomy" id="1641389"/>
    <lineage>
        <taxon>Bacteria</taxon>
        <taxon>Candidatus Dojkabacteria</taxon>
    </lineage>
</organism>
<dbReference type="InterPro" id="IPR008824">
    <property type="entry name" value="RuvB-like_N"/>
</dbReference>
<dbReference type="NCBIfam" id="NF000868">
    <property type="entry name" value="PRK00080.1"/>
    <property type="match status" value="1"/>
</dbReference>
<dbReference type="GO" id="GO:0006310">
    <property type="term" value="P:DNA recombination"/>
    <property type="evidence" value="ECO:0007669"/>
    <property type="project" value="UniProtKB-KW"/>
</dbReference>
<dbReference type="CDD" id="cd00009">
    <property type="entry name" value="AAA"/>
    <property type="match status" value="1"/>
</dbReference>
<dbReference type="GO" id="GO:0003677">
    <property type="term" value="F:DNA binding"/>
    <property type="evidence" value="ECO:0007669"/>
    <property type="project" value="UniProtKB-KW"/>
</dbReference>
<dbReference type="CDD" id="cd18139">
    <property type="entry name" value="HLD_clamp_RarA"/>
    <property type="match status" value="1"/>
</dbReference>
<dbReference type="GO" id="GO:0016787">
    <property type="term" value="F:hydrolase activity"/>
    <property type="evidence" value="ECO:0007669"/>
    <property type="project" value="UniProtKB-KW"/>
</dbReference>
<dbReference type="SUPFAM" id="SSF46785">
    <property type="entry name" value="Winged helix' DNA-binding domain"/>
    <property type="match status" value="1"/>
</dbReference>
<dbReference type="PANTHER" id="PTHR42848:SF1">
    <property type="entry name" value="HOLLIDAY JUNCTION BRANCH MIGRATION COMPLEX SUBUNIT RUVB"/>
    <property type="match status" value="1"/>
</dbReference>
<evidence type="ECO:0000256" key="4">
    <source>
        <dbReference type="ARBA" id="ARBA00022801"/>
    </source>
</evidence>
<dbReference type="Pfam" id="PF05491">
    <property type="entry name" value="WHD_RuvB"/>
    <property type="match status" value="1"/>
</dbReference>
<dbReference type="InterPro" id="IPR041445">
    <property type="entry name" value="AAA_lid_4"/>
</dbReference>
<evidence type="ECO:0000256" key="2">
    <source>
        <dbReference type="ARBA" id="ARBA00022741"/>
    </source>
</evidence>
<protein>
    <submittedName>
        <fullName evidence="11">Holliday junction DNA helicase RuvB</fullName>
        <ecNumber evidence="11">3.6.4.12</ecNumber>
    </submittedName>
</protein>
<name>A0A117M0P2_9BACT</name>
<dbReference type="InterPro" id="IPR036390">
    <property type="entry name" value="WH_DNA-bd_sf"/>
</dbReference>
<dbReference type="SMART" id="SM00382">
    <property type="entry name" value="AAA"/>
    <property type="match status" value="1"/>
</dbReference>
<evidence type="ECO:0000259" key="10">
    <source>
        <dbReference type="SMART" id="SM00382"/>
    </source>
</evidence>
<evidence type="ECO:0000313" key="11">
    <source>
        <dbReference type="EMBL" id="KUK77891.1"/>
    </source>
</evidence>
<reference evidence="12" key="1">
    <citation type="journal article" date="2015" name="MBio">
        <title>Genome-Resolved Metagenomic Analysis Reveals Roles for Candidate Phyla and Other Microbial Community Members in Biogeochemical Transformations in Oil Reservoirs.</title>
        <authorList>
            <person name="Hu P."/>
            <person name="Tom L."/>
            <person name="Singh A."/>
            <person name="Thomas B.C."/>
            <person name="Baker B.J."/>
            <person name="Piceno Y.M."/>
            <person name="Andersen G.L."/>
            <person name="Banfield J.F."/>
        </authorList>
    </citation>
    <scope>NUCLEOTIDE SEQUENCE [LARGE SCALE GENOMIC DNA]</scope>
</reference>
<dbReference type="Pfam" id="PF05496">
    <property type="entry name" value="RuvB_N"/>
    <property type="match status" value="1"/>
</dbReference>
<keyword evidence="1" id="KW-0963">Cytoplasm</keyword>
<dbReference type="GO" id="GO:0009378">
    <property type="term" value="F:four-way junction helicase activity"/>
    <property type="evidence" value="ECO:0007669"/>
    <property type="project" value="InterPro"/>
</dbReference>
<dbReference type="EC" id="3.6.4.12" evidence="11"/>
<comment type="caution">
    <text evidence="11">The sequence shown here is derived from an EMBL/GenBank/DDBJ whole genome shotgun (WGS) entry which is preliminary data.</text>
</comment>
<feature type="domain" description="AAA+ ATPase" evidence="10">
    <location>
        <begin position="65"/>
        <end position="196"/>
    </location>
</feature>
<dbReference type="AlphaFoldDB" id="A0A117M0P2"/>
<dbReference type="SUPFAM" id="SSF52540">
    <property type="entry name" value="P-loop containing nucleoside triphosphate hydrolases"/>
    <property type="match status" value="1"/>
</dbReference>
<keyword evidence="2" id="KW-0547">Nucleotide-binding</keyword>
<proteinExistence type="inferred from homology"/>
<dbReference type="Gene3D" id="3.40.50.300">
    <property type="entry name" value="P-loop containing nucleotide triphosphate hydrolases"/>
    <property type="match status" value="1"/>
</dbReference>
<dbReference type="InterPro" id="IPR004605">
    <property type="entry name" value="DNA_helicase_Holl-junc_RuvB"/>
</dbReference>
<dbReference type="GO" id="GO:0006281">
    <property type="term" value="P:DNA repair"/>
    <property type="evidence" value="ECO:0007669"/>
    <property type="project" value="UniProtKB-KW"/>
</dbReference>
<dbReference type="InterPro" id="IPR003593">
    <property type="entry name" value="AAA+_ATPase"/>
</dbReference>
<dbReference type="Gene3D" id="1.10.10.10">
    <property type="entry name" value="Winged helix-like DNA-binding domain superfamily/Winged helix DNA-binding domain"/>
    <property type="match status" value="1"/>
</dbReference>
<keyword evidence="4 11" id="KW-0378">Hydrolase</keyword>
<gene>
    <name evidence="11" type="ORF">XD93_0026</name>
</gene>
<dbReference type="Proteomes" id="UP000053904">
    <property type="component" value="Unassembled WGS sequence"/>
</dbReference>
<dbReference type="InterPro" id="IPR008823">
    <property type="entry name" value="RuvB_wg_C"/>
</dbReference>
<keyword evidence="11" id="KW-0347">Helicase</keyword>
<dbReference type="Pfam" id="PF17864">
    <property type="entry name" value="AAA_lid_4"/>
    <property type="match status" value="1"/>
</dbReference>
<dbReference type="HAMAP" id="MF_00016">
    <property type="entry name" value="DNA_HJ_migration_RuvB"/>
    <property type="match status" value="1"/>
</dbReference>
<dbReference type="InterPro" id="IPR027417">
    <property type="entry name" value="P-loop_NTPase"/>
</dbReference>
<keyword evidence="7" id="KW-0233">DNA recombination</keyword>
<evidence type="ECO:0000256" key="1">
    <source>
        <dbReference type="ARBA" id="ARBA00022490"/>
    </source>
</evidence>
<evidence type="ECO:0000256" key="5">
    <source>
        <dbReference type="ARBA" id="ARBA00022840"/>
    </source>
</evidence>
<keyword evidence="5" id="KW-0067">ATP-binding</keyword>
<dbReference type="InterPro" id="IPR036388">
    <property type="entry name" value="WH-like_DNA-bd_sf"/>
</dbReference>
<dbReference type="GO" id="GO:0005524">
    <property type="term" value="F:ATP binding"/>
    <property type="evidence" value="ECO:0007669"/>
    <property type="project" value="UniProtKB-KW"/>
</dbReference>
<evidence type="ECO:0000256" key="7">
    <source>
        <dbReference type="ARBA" id="ARBA00023172"/>
    </source>
</evidence>
<keyword evidence="8" id="KW-0234">DNA repair</keyword>
<accession>A0A117M0P2</accession>
<evidence type="ECO:0000256" key="9">
    <source>
        <dbReference type="SAM" id="MobiDB-lite"/>
    </source>
</evidence>
<feature type="non-terminal residue" evidence="11">
    <location>
        <position position="343"/>
    </location>
</feature>
<evidence type="ECO:0000256" key="3">
    <source>
        <dbReference type="ARBA" id="ARBA00022763"/>
    </source>
</evidence>
<dbReference type="NCBIfam" id="TIGR00635">
    <property type="entry name" value="ruvB"/>
    <property type="match status" value="1"/>
</dbReference>